<keyword evidence="3" id="KW-1185">Reference proteome</keyword>
<sequence>MSENSRRKSLVPPSSGGGSPAAVPPPSTQPPRRRSSATTAQGVMLSPSEQMQLDVDLKKQQVHGALADGQVRRLSSGIGGRDPSNGGEEAGGEGGKENGPLPGGGGEGPIREVVKSAGLVFSEKSEHQYVLSKPKIMPIKSRATEAAERRMKEAAEVAGGE</sequence>
<proteinExistence type="predicted"/>
<name>A0ABQ6N8E8_9STRA</name>
<accession>A0ABQ6N8E8</accession>
<comment type="caution">
    <text evidence="2">The sequence shown here is derived from an EMBL/GenBank/DDBJ whole genome shotgun (WGS) entry which is preliminary data.</text>
</comment>
<dbReference type="InterPro" id="IPR028233">
    <property type="entry name" value="BBIP10"/>
</dbReference>
<evidence type="ECO:0000313" key="2">
    <source>
        <dbReference type="EMBL" id="GMI50210.1"/>
    </source>
</evidence>
<gene>
    <name evidence="2" type="ORF">TeGR_g12013</name>
</gene>
<dbReference type="Proteomes" id="UP001165060">
    <property type="component" value="Unassembled WGS sequence"/>
</dbReference>
<protein>
    <submittedName>
        <fullName evidence="2">Uncharacterized protein</fullName>
    </submittedName>
</protein>
<dbReference type="EMBL" id="BRYB01006495">
    <property type="protein sequence ID" value="GMI50210.1"/>
    <property type="molecule type" value="Genomic_DNA"/>
</dbReference>
<reference evidence="2 3" key="1">
    <citation type="journal article" date="2023" name="Commun. Biol.">
        <title>Genome analysis of Parmales, the sister group of diatoms, reveals the evolutionary specialization of diatoms from phago-mixotrophs to photoautotrophs.</title>
        <authorList>
            <person name="Ban H."/>
            <person name="Sato S."/>
            <person name="Yoshikawa S."/>
            <person name="Yamada K."/>
            <person name="Nakamura Y."/>
            <person name="Ichinomiya M."/>
            <person name="Sato N."/>
            <person name="Blanc-Mathieu R."/>
            <person name="Endo H."/>
            <person name="Kuwata A."/>
            <person name="Ogata H."/>
        </authorList>
    </citation>
    <scope>NUCLEOTIDE SEQUENCE [LARGE SCALE GENOMIC DNA]</scope>
</reference>
<evidence type="ECO:0000256" key="1">
    <source>
        <dbReference type="SAM" id="MobiDB-lite"/>
    </source>
</evidence>
<organism evidence="2 3">
    <name type="scientific">Tetraparma gracilis</name>
    <dbReference type="NCBI Taxonomy" id="2962635"/>
    <lineage>
        <taxon>Eukaryota</taxon>
        <taxon>Sar</taxon>
        <taxon>Stramenopiles</taxon>
        <taxon>Ochrophyta</taxon>
        <taxon>Bolidophyceae</taxon>
        <taxon>Parmales</taxon>
        <taxon>Triparmaceae</taxon>
        <taxon>Tetraparma</taxon>
    </lineage>
</organism>
<evidence type="ECO:0000313" key="3">
    <source>
        <dbReference type="Proteomes" id="UP001165060"/>
    </source>
</evidence>
<dbReference type="Pfam" id="PF14777">
    <property type="entry name" value="BBIP10"/>
    <property type="match status" value="1"/>
</dbReference>
<feature type="region of interest" description="Disordered" evidence="1">
    <location>
        <begin position="1"/>
        <end position="49"/>
    </location>
</feature>
<feature type="region of interest" description="Disordered" evidence="1">
    <location>
        <begin position="68"/>
        <end position="111"/>
    </location>
</feature>